<keyword evidence="2" id="KW-1185">Reference proteome</keyword>
<reference evidence="3" key="3">
    <citation type="submission" date="2025-04" db="UniProtKB">
        <authorList>
            <consortium name="RefSeq"/>
        </authorList>
    </citation>
    <scope>IDENTIFICATION</scope>
    <source>
        <strain evidence="3">CBS 781.70</strain>
    </source>
</reference>
<gene>
    <name evidence="1 3" type="ORF">P152DRAFT_455474</name>
</gene>
<sequence>MIDGIVNNRSWFTVTVDGQLQTFVMRSPIQYASQNAGRNRRGLSLIQNLFSRNSRLEKLLRQQRNPTPDPYGNYARHNQKTRFHAWYDRIRTLRSVQSNGTAIKRPYNVRKFGGQIAPLDSSLFDR</sequence>
<dbReference type="GeneID" id="54419365"/>
<protein>
    <submittedName>
        <fullName evidence="1 3">Uncharacterized protein</fullName>
    </submittedName>
</protein>
<name>A0A6G1GCY1_9PEZI</name>
<proteinExistence type="predicted"/>
<dbReference type="AlphaFoldDB" id="A0A6G1GCY1"/>
<organism evidence="1">
    <name type="scientific">Eremomyces bilateralis CBS 781.70</name>
    <dbReference type="NCBI Taxonomy" id="1392243"/>
    <lineage>
        <taxon>Eukaryota</taxon>
        <taxon>Fungi</taxon>
        <taxon>Dikarya</taxon>
        <taxon>Ascomycota</taxon>
        <taxon>Pezizomycotina</taxon>
        <taxon>Dothideomycetes</taxon>
        <taxon>Dothideomycetes incertae sedis</taxon>
        <taxon>Eremomycetales</taxon>
        <taxon>Eremomycetaceae</taxon>
        <taxon>Eremomyces</taxon>
    </lineage>
</organism>
<reference evidence="1 3" key="1">
    <citation type="submission" date="2020-01" db="EMBL/GenBank/DDBJ databases">
        <authorList>
            <consortium name="DOE Joint Genome Institute"/>
            <person name="Haridas S."/>
            <person name="Albert R."/>
            <person name="Binder M."/>
            <person name="Bloem J."/>
            <person name="Labutti K."/>
            <person name="Salamov A."/>
            <person name="Andreopoulos B."/>
            <person name="Baker S.E."/>
            <person name="Barry K."/>
            <person name="Bills G."/>
            <person name="Bluhm B.H."/>
            <person name="Cannon C."/>
            <person name="Castanera R."/>
            <person name="Culley D.E."/>
            <person name="Daum C."/>
            <person name="Ezra D."/>
            <person name="Gonzalez J.B."/>
            <person name="Henrissat B."/>
            <person name="Kuo A."/>
            <person name="Liang C."/>
            <person name="Lipzen A."/>
            <person name="Lutzoni F."/>
            <person name="Magnuson J."/>
            <person name="Mondo S."/>
            <person name="Nolan M."/>
            <person name="Ohm R."/>
            <person name="Pangilinan J."/>
            <person name="Park H.-J."/>
            <person name="Ramirez L."/>
            <person name="Alfaro M."/>
            <person name="Sun H."/>
            <person name="Tritt A."/>
            <person name="Yoshinaga Y."/>
            <person name="Zwiers L.-H."/>
            <person name="Turgeon B.G."/>
            <person name="Goodwin S.B."/>
            <person name="Spatafora J.W."/>
            <person name="Crous P.W."/>
            <person name="Grigoriev I.V."/>
        </authorList>
    </citation>
    <scope>NUCLEOTIDE SEQUENCE</scope>
    <source>
        <strain evidence="1 3">CBS 781.70</strain>
    </source>
</reference>
<evidence type="ECO:0000313" key="1">
    <source>
        <dbReference type="EMBL" id="KAF1815760.1"/>
    </source>
</evidence>
<dbReference type="Proteomes" id="UP000504638">
    <property type="component" value="Unplaced"/>
</dbReference>
<reference evidence="3" key="2">
    <citation type="submission" date="2020-04" db="EMBL/GenBank/DDBJ databases">
        <authorList>
            <consortium name="NCBI Genome Project"/>
        </authorList>
    </citation>
    <scope>NUCLEOTIDE SEQUENCE</scope>
    <source>
        <strain evidence="3">CBS 781.70</strain>
    </source>
</reference>
<evidence type="ECO:0000313" key="2">
    <source>
        <dbReference type="Proteomes" id="UP000504638"/>
    </source>
</evidence>
<dbReference type="EMBL" id="ML975151">
    <property type="protein sequence ID" value="KAF1815760.1"/>
    <property type="molecule type" value="Genomic_DNA"/>
</dbReference>
<dbReference type="RefSeq" id="XP_033537391.1">
    <property type="nucleotide sequence ID" value="XM_033678795.1"/>
</dbReference>
<evidence type="ECO:0000313" key="3">
    <source>
        <dbReference type="RefSeq" id="XP_033537391.1"/>
    </source>
</evidence>
<accession>A0A6G1GCY1</accession>